<gene>
    <name evidence="3" type="ORF">S2091_2899</name>
</gene>
<evidence type="ECO:0000256" key="1">
    <source>
        <dbReference type="SAM" id="MobiDB-lite"/>
    </source>
</evidence>
<proteinExistence type="predicted"/>
<keyword evidence="2" id="KW-0732">Signal</keyword>
<feature type="signal peptide" evidence="2">
    <location>
        <begin position="1"/>
        <end position="22"/>
    </location>
</feature>
<name>A0A2S9GXS2_9BURK</name>
<keyword evidence="4" id="KW-1185">Reference proteome</keyword>
<evidence type="ECO:0000313" key="4">
    <source>
        <dbReference type="Proteomes" id="UP000237839"/>
    </source>
</evidence>
<evidence type="ECO:0000313" key="3">
    <source>
        <dbReference type="EMBL" id="PRC92524.1"/>
    </source>
</evidence>
<accession>A0A2S9GXS2</accession>
<dbReference type="Proteomes" id="UP000237839">
    <property type="component" value="Unassembled WGS sequence"/>
</dbReference>
<evidence type="ECO:0000256" key="2">
    <source>
        <dbReference type="SAM" id="SignalP"/>
    </source>
</evidence>
<dbReference type="EMBL" id="PUGF01000013">
    <property type="protein sequence ID" value="PRC92524.1"/>
    <property type="molecule type" value="Genomic_DNA"/>
</dbReference>
<feature type="compositionally biased region" description="Polar residues" evidence="1">
    <location>
        <begin position="28"/>
        <end position="42"/>
    </location>
</feature>
<reference evidence="3 4" key="1">
    <citation type="submission" date="2018-02" db="EMBL/GenBank/DDBJ databases">
        <title>Solimicrobium silvestre gen. nov., sp. nov., isolated from alpine forest soil.</title>
        <authorList>
            <person name="Margesin R."/>
            <person name="Albuquerque L."/>
            <person name="Zhang D.-C."/>
            <person name="Froufe H.J.C."/>
            <person name="Severino R."/>
            <person name="Roxo I."/>
            <person name="Egas C."/>
            <person name="Da Costa M.S."/>
        </authorList>
    </citation>
    <scope>NUCLEOTIDE SEQUENCE [LARGE SCALE GENOMIC DNA]</scope>
    <source>
        <strain evidence="3 4">S20-91</strain>
    </source>
</reference>
<dbReference type="AlphaFoldDB" id="A0A2S9GXS2"/>
<protein>
    <submittedName>
        <fullName evidence="3">Uncharacterized protein</fullName>
    </submittedName>
</protein>
<comment type="caution">
    <text evidence="3">The sequence shown here is derived from an EMBL/GenBank/DDBJ whole genome shotgun (WGS) entry which is preliminary data.</text>
</comment>
<feature type="region of interest" description="Disordered" evidence="1">
    <location>
        <begin position="28"/>
        <end position="49"/>
    </location>
</feature>
<organism evidence="3 4">
    <name type="scientific">Solimicrobium silvestre</name>
    <dbReference type="NCBI Taxonomy" id="2099400"/>
    <lineage>
        <taxon>Bacteria</taxon>
        <taxon>Pseudomonadati</taxon>
        <taxon>Pseudomonadota</taxon>
        <taxon>Betaproteobacteria</taxon>
        <taxon>Burkholderiales</taxon>
        <taxon>Oxalobacteraceae</taxon>
        <taxon>Solimicrobium</taxon>
    </lineage>
</organism>
<feature type="chain" id="PRO_5015443899" evidence="2">
    <location>
        <begin position="23"/>
        <end position="221"/>
    </location>
</feature>
<sequence length="221" mass="24861">MRSMFLASLCLIVFVPFNAAIAQNDQTGSTVNSGNNSQNQASIKRESPFSFTPDEMQDKLMQVLKIPAKELSKEKVEAIFGIKMGNPGEVGPESLHEESTHQRKKSRWYKSYIQVGVDWSFSLGITVGPNSTGFGFRWWNLKNSSNPFALPMCIDLQKISEAIEHTNMGWELFHDPHGTRHANLSRLFTRSAKRFDTVNVEYVDGANCMSAFDFDINTQGN</sequence>